<evidence type="ECO:0000313" key="7">
    <source>
        <dbReference type="Proteomes" id="UP001440599"/>
    </source>
</evidence>
<dbReference type="RefSeq" id="WP_349138978.1">
    <property type="nucleotide sequence ID" value="NZ_JBBMFT010000001.1"/>
</dbReference>
<feature type="region of interest" description="Disordered" evidence="3">
    <location>
        <begin position="405"/>
        <end position="432"/>
    </location>
</feature>
<dbReference type="InterPro" id="IPR001119">
    <property type="entry name" value="SLH_dom"/>
</dbReference>
<protein>
    <submittedName>
        <fullName evidence="6">Family 10 glycosylhydrolase</fullName>
    </submittedName>
</protein>
<reference evidence="6 7" key="1">
    <citation type="submission" date="2024-03" db="EMBL/GenBank/DDBJ databases">
        <title>Human intestinal bacterial collection.</title>
        <authorList>
            <person name="Pauvert C."/>
            <person name="Hitch T.C.A."/>
            <person name="Clavel T."/>
        </authorList>
    </citation>
    <scope>NUCLEOTIDE SEQUENCE [LARGE SCALE GENOMIC DNA]</scope>
    <source>
        <strain evidence="6 7">CLA-AP-H34</strain>
    </source>
</reference>
<gene>
    <name evidence="6" type="ORF">WMO45_02000</name>
</gene>
<evidence type="ECO:0000313" key="6">
    <source>
        <dbReference type="EMBL" id="MEQ2455280.1"/>
    </source>
</evidence>
<feature type="domain" description="SLH" evidence="5">
    <location>
        <begin position="544"/>
        <end position="607"/>
    </location>
</feature>
<evidence type="ECO:0000256" key="3">
    <source>
        <dbReference type="SAM" id="MobiDB-lite"/>
    </source>
</evidence>
<evidence type="ECO:0000256" key="4">
    <source>
        <dbReference type="SAM" id="SignalP"/>
    </source>
</evidence>
<dbReference type="SUPFAM" id="SSF51445">
    <property type="entry name" value="(Trans)glycosidases"/>
    <property type="match status" value="1"/>
</dbReference>
<keyword evidence="7" id="KW-1185">Reference proteome</keyword>
<feature type="chain" id="PRO_5045493129" evidence="4">
    <location>
        <begin position="33"/>
        <end position="646"/>
    </location>
</feature>
<comment type="caution">
    <text evidence="6">The sequence shown here is derived from an EMBL/GenBank/DDBJ whole genome shotgun (WGS) entry which is preliminary data.</text>
</comment>
<evidence type="ECO:0000259" key="5">
    <source>
        <dbReference type="PROSITE" id="PS51272"/>
    </source>
</evidence>
<dbReference type="PROSITE" id="PS51272">
    <property type="entry name" value="SLH"/>
    <property type="match status" value="2"/>
</dbReference>
<dbReference type="Proteomes" id="UP001440599">
    <property type="component" value="Unassembled WGS sequence"/>
</dbReference>
<sequence>MRTHWKSLLAVLILGALALAGLSVSTQPGASAAGNGGTQEEFRAMWVATVYRLDYPSQATTDPAVLKRDADQILQGCVDMGMNAVILQVRPSADALYPSEYYPWSKYLTGTQGTAPADGFDPLAYWVEQAHALGLELHAWINPFRITKSGQSEFDALTADHPAKVHPEWVVEYDGNYYFDPGLPEVREYIVQGAEELVRNYDLDGIHLDDYFYPGSGFNDAATYAAYGAGFSDLGDWRRDNVNQLVKTLGERLHAIDPELSYGISPSGVWADKSSLPEGSNTTGGYESYYASYADSRKWVKEGWIDYICPQIYWYIGHKSMDYATIARWWADTVKGTGVSLYIGMADYQAGNNDPTNPWYGITAIQKQLEFNDTLSEVTGEVHFRYQLIAANSDLVQLYRESYGQSQVTPTPTPEPTSTVVPEPTATPKPSDPIYLNTVEHTAYIEGSNGSFRPEASLSRAEAVAMLARLSVDEQGKPLYSGESGTGGFSDLTGEEWYAPYVAFAAQYGVVNGYPDGTFRPTQSVSRAELVKLIAAYFDAAEIGGVSFPDVPADYWAAQPIALAAQEGWVSGYPDGTFRPDQNVSRAEAVKMLNHALGRIAGQREAAMPFDDVEDEYWAYEEILEASVSHTYESDGQQEQWLSYEP</sequence>
<dbReference type="Pfam" id="PF00395">
    <property type="entry name" value="SLH"/>
    <property type="match status" value="2"/>
</dbReference>
<accession>A0ABV1EL14</accession>
<dbReference type="Pfam" id="PF02638">
    <property type="entry name" value="GHL10"/>
    <property type="match status" value="1"/>
</dbReference>
<keyword evidence="2" id="KW-0677">Repeat</keyword>
<dbReference type="PANTHER" id="PTHR43405:SF1">
    <property type="entry name" value="GLYCOSYL HYDROLASE DIGH"/>
    <property type="match status" value="1"/>
</dbReference>
<dbReference type="InterPro" id="IPR003790">
    <property type="entry name" value="GHL10"/>
</dbReference>
<evidence type="ECO:0000256" key="2">
    <source>
        <dbReference type="ARBA" id="ARBA00022737"/>
    </source>
</evidence>
<keyword evidence="1 4" id="KW-0732">Signal</keyword>
<proteinExistence type="predicted"/>
<dbReference type="EMBL" id="JBBMFT010000001">
    <property type="protein sequence ID" value="MEQ2455280.1"/>
    <property type="molecule type" value="Genomic_DNA"/>
</dbReference>
<feature type="signal peptide" evidence="4">
    <location>
        <begin position="1"/>
        <end position="32"/>
    </location>
</feature>
<dbReference type="Gene3D" id="3.20.20.80">
    <property type="entry name" value="Glycosidases"/>
    <property type="match status" value="1"/>
</dbReference>
<organism evidence="6 7">
    <name type="scientific">Flavonifractor hominis</name>
    <dbReference type="NCBI Taxonomy" id="3133178"/>
    <lineage>
        <taxon>Bacteria</taxon>
        <taxon>Bacillati</taxon>
        <taxon>Bacillota</taxon>
        <taxon>Clostridia</taxon>
        <taxon>Eubacteriales</taxon>
        <taxon>Oscillospiraceae</taxon>
        <taxon>Flavonifractor</taxon>
    </lineage>
</organism>
<feature type="domain" description="SLH" evidence="5">
    <location>
        <begin position="485"/>
        <end position="542"/>
    </location>
</feature>
<dbReference type="PANTHER" id="PTHR43405">
    <property type="entry name" value="GLYCOSYL HYDROLASE DIGH"/>
    <property type="match status" value="1"/>
</dbReference>
<dbReference type="InterPro" id="IPR052177">
    <property type="entry name" value="Divisome_Glycosyl_Hydrolase"/>
</dbReference>
<name>A0ABV1EL14_9FIRM</name>
<dbReference type="InterPro" id="IPR017853">
    <property type="entry name" value="GH"/>
</dbReference>
<evidence type="ECO:0000256" key="1">
    <source>
        <dbReference type="ARBA" id="ARBA00022729"/>
    </source>
</evidence>